<dbReference type="InterPro" id="IPR052374">
    <property type="entry name" value="SERAC1"/>
</dbReference>
<dbReference type="PANTHER" id="PTHR48182:SF2">
    <property type="entry name" value="PROTEIN SERAC1"/>
    <property type="match status" value="1"/>
</dbReference>
<evidence type="ECO:0000256" key="6">
    <source>
        <dbReference type="ARBA" id="ARBA00023136"/>
    </source>
</evidence>
<dbReference type="RefSeq" id="XP_022402184.1">
    <property type="nucleotide sequence ID" value="XM_022544412.1"/>
</dbReference>
<dbReference type="PANTHER" id="PTHR48182">
    <property type="entry name" value="PROTEIN SERAC1"/>
    <property type="match status" value="1"/>
</dbReference>
<evidence type="ECO:0000313" key="9">
    <source>
        <dbReference type="Proteomes" id="UP000184300"/>
    </source>
</evidence>
<dbReference type="AlphaFoldDB" id="A0A1L9VNK2"/>
<gene>
    <name evidence="8" type="ORF">ASPGLDRAFT_34278</name>
</gene>
<evidence type="ECO:0000256" key="7">
    <source>
        <dbReference type="SAM" id="MobiDB-lite"/>
    </source>
</evidence>
<feature type="region of interest" description="Disordered" evidence="7">
    <location>
        <begin position="156"/>
        <end position="176"/>
    </location>
</feature>
<proteinExistence type="predicted"/>
<evidence type="ECO:0000256" key="3">
    <source>
        <dbReference type="ARBA" id="ARBA00004370"/>
    </source>
</evidence>
<name>A0A1L9VNK2_ASPGL</name>
<evidence type="ECO:0000256" key="2">
    <source>
        <dbReference type="ARBA" id="ARBA00004240"/>
    </source>
</evidence>
<evidence type="ECO:0000256" key="1">
    <source>
        <dbReference type="ARBA" id="ARBA00004173"/>
    </source>
</evidence>
<evidence type="ECO:0000313" key="8">
    <source>
        <dbReference type="EMBL" id="OJJ85486.1"/>
    </source>
</evidence>
<keyword evidence="5" id="KW-0496">Mitochondrion</keyword>
<keyword evidence="4" id="KW-0256">Endoplasmic reticulum</keyword>
<dbReference type="GO" id="GO:0005739">
    <property type="term" value="C:mitochondrion"/>
    <property type="evidence" value="ECO:0007669"/>
    <property type="project" value="UniProtKB-SubCell"/>
</dbReference>
<reference evidence="9" key="1">
    <citation type="journal article" date="2017" name="Genome Biol.">
        <title>Comparative genomics reveals high biological diversity and specific adaptations in the industrially and medically important fungal genus Aspergillus.</title>
        <authorList>
            <person name="de Vries R.P."/>
            <person name="Riley R."/>
            <person name="Wiebenga A."/>
            <person name="Aguilar-Osorio G."/>
            <person name="Amillis S."/>
            <person name="Uchima C.A."/>
            <person name="Anderluh G."/>
            <person name="Asadollahi M."/>
            <person name="Askin M."/>
            <person name="Barry K."/>
            <person name="Battaglia E."/>
            <person name="Bayram O."/>
            <person name="Benocci T."/>
            <person name="Braus-Stromeyer S.A."/>
            <person name="Caldana C."/>
            <person name="Canovas D."/>
            <person name="Cerqueira G.C."/>
            <person name="Chen F."/>
            <person name="Chen W."/>
            <person name="Choi C."/>
            <person name="Clum A."/>
            <person name="Dos Santos R.A."/>
            <person name="Damasio A.R."/>
            <person name="Diallinas G."/>
            <person name="Emri T."/>
            <person name="Fekete E."/>
            <person name="Flipphi M."/>
            <person name="Freyberg S."/>
            <person name="Gallo A."/>
            <person name="Gournas C."/>
            <person name="Habgood R."/>
            <person name="Hainaut M."/>
            <person name="Harispe M.L."/>
            <person name="Henrissat B."/>
            <person name="Hilden K.S."/>
            <person name="Hope R."/>
            <person name="Hossain A."/>
            <person name="Karabika E."/>
            <person name="Karaffa L."/>
            <person name="Karanyi Z."/>
            <person name="Krasevec N."/>
            <person name="Kuo A."/>
            <person name="Kusch H."/>
            <person name="LaButti K."/>
            <person name="Lagendijk E.L."/>
            <person name="Lapidus A."/>
            <person name="Levasseur A."/>
            <person name="Lindquist E."/>
            <person name="Lipzen A."/>
            <person name="Logrieco A.F."/>
            <person name="MacCabe A."/>
            <person name="Maekelae M.R."/>
            <person name="Malavazi I."/>
            <person name="Melin P."/>
            <person name="Meyer V."/>
            <person name="Mielnichuk N."/>
            <person name="Miskei M."/>
            <person name="Molnar A.P."/>
            <person name="Mule G."/>
            <person name="Ngan C.Y."/>
            <person name="Orejas M."/>
            <person name="Orosz E."/>
            <person name="Ouedraogo J.P."/>
            <person name="Overkamp K.M."/>
            <person name="Park H.-S."/>
            <person name="Perrone G."/>
            <person name="Piumi F."/>
            <person name="Punt P.J."/>
            <person name="Ram A.F."/>
            <person name="Ramon A."/>
            <person name="Rauscher S."/>
            <person name="Record E."/>
            <person name="Riano-Pachon D.M."/>
            <person name="Robert V."/>
            <person name="Roehrig J."/>
            <person name="Ruller R."/>
            <person name="Salamov A."/>
            <person name="Salih N.S."/>
            <person name="Samson R.A."/>
            <person name="Sandor E."/>
            <person name="Sanguinetti M."/>
            <person name="Schuetze T."/>
            <person name="Sepcic K."/>
            <person name="Shelest E."/>
            <person name="Sherlock G."/>
            <person name="Sophianopoulou V."/>
            <person name="Squina F.M."/>
            <person name="Sun H."/>
            <person name="Susca A."/>
            <person name="Todd R.B."/>
            <person name="Tsang A."/>
            <person name="Unkles S.E."/>
            <person name="van de Wiele N."/>
            <person name="van Rossen-Uffink D."/>
            <person name="Oliveira J.V."/>
            <person name="Vesth T.C."/>
            <person name="Visser J."/>
            <person name="Yu J.-H."/>
            <person name="Zhou M."/>
            <person name="Andersen M.R."/>
            <person name="Archer D.B."/>
            <person name="Baker S.E."/>
            <person name="Benoit I."/>
            <person name="Brakhage A.A."/>
            <person name="Braus G.H."/>
            <person name="Fischer R."/>
            <person name="Frisvad J.C."/>
            <person name="Goldman G.H."/>
            <person name="Houbraken J."/>
            <person name="Oakley B."/>
            <person name="Pocsi I."/>
            <person name="Scazzocchio C."/>
            <person name="Seiboth B."/>
            <person name="vanKuyk P.A."/>
            <person name="Wortman J."/>
            <person name="Dyer P.S."/>
            <person name="Grigoriev I.V."/>
        </authorList>
    </citation>
    <scope>NUCLEOTIDE SEQUENCE [LARGE SCALE GENOMIC DNA]</scope>
    <source>
        <strain evidence="9">CBS 516.65</strain>
    </source>
</reference>
<evidence type="ECO:0000256" key="5">
    <source>
        <dbReference type="ARBA" id="ARBA00023128"/>
    </source>
</evidence>
<dbReference type="EMBL" id="KV878894">
    <property type="protein sequence ID" value="OJJ85486.1"/>
    <property type="molecule type" value="Genomic_DNA"/>
</dbReference>
<protein>
    <recommendedName>
        <fullName evidence="10">DUF676 domain-containing protein</fullName>
    </recommendedName>
</protein>
<accession>A0A1L9VNK2</accession>
<sequence>MYPLGHQDKERPTLTTVYSGEDPIVDIIAVHGLSGDVSKSFITSKNGKFWLGDEDMLPSDIPDYRVLTFNYPTSVTANIELHHAKALLQKLAASRQREDITERLIIFLFHSQKAHIIVKIILECCRMLKTEHSLYSIAVSTFGLFYFGATNTQGATAVDEGDEEEQGEESDTGSRSRLLKAESGFLQDITDRYQSIMGRLYPFVKPRIFKWKVGISWEEVTI</sequence>
<evidence type="ECO:0008006" key="10">
    <source>
        <dbReference type="Google" id="ProtNLM"/>
    </source>
</evidence>
<evidence type="ECO:0000256" key="4">
    <source>
        <dbReference type="ARBA" id="ARBA00022824"/>
    </source>
</evidence>
<keyword evidence="9" id="KW-1185">Reference proteome</keyword>
<feature type="compositionally biased region" description="Acidic residues" evidence="7">
    <location>
        <begin position="159"/>
        <end position="171"/>
    </location>
</feature>
<organism evidence="8 9">
    <name type="scientific">Aspergillus glaucus CBS 516.65</name>
    <dbReference type="NCBI Taxonomy" id="1160497"/>
    <lineage>
        <taxon>Eukaryota</taxon>
        <taxon>Fungi</taxon>
        <taxon>Dikarya</taxon>
        <taxon>Ascomycota</taxon>
        <taxon>Pezizomycotina</taxon>
        <taxon>Eurotiomycetes</taxon>
        <taxon>Eurotiomycetidae</taxon>
        <taxon>Eurotiales</taxon>
        <taxon>Aspergillaceae</taxon>
        <taxon>Aspergillus</taxon>
        <taxon>Aspergillus subgen. Aspergillus</taxon>
    </lineage>
</organism>
<dbReference type="GO" id="GO:0016020">
    <property type="term" value="C:membrane"/>
    <property type="evidence" value="ECO:0007669"/>
    <property type="project" value="UniProtKB-SubCell"/>
</dbReference>
<keyword evidence="6" id="KW-0472">Membrane</keyword>
<dbReference type="Proteomes" id="UP000184300">
    <property type="component" value="Unassembled WGS sequence"/>
</dbReference>
<comment type="subcellular location">
    <subcellularLocation>
        <location evidence="2">Endoplasmic reticulum</location>
    </subcellularLocation>
    <subcellularLocation>
        <location evidence="3">Membrane</location>
    </subcellularLocation>
    <subcellularLocation>
        <location evidence="1">Mitochondrion</location>
    </subcellularLocation>
</comment>
<dbReference type="GeneID" id="34460673"/>
<dbReference type="GO" id="GO:0005783">
    <property type="term" value="C:endoplasmic reticulum"/>
    <property type="evidence" value="ECO:0007669"/>
    <property type="project" value="UniProtKB-SubCell"/>
</dbReference>
<dbReference type="VEuPathDB" id="FungiDB:ASPGLDRAFT_34278"/>
<dbReference type="OrthoDB" id="5086500at2759"/>